<dbReference type="EMBL" id="JOWA01000121">
    <property type="protein sequence ID" value="KEZ40373.1"/>
    <property type="molecule type" value="Genomic_DNA"/>
</dbReference>
<dbReference type="InterPro" id="IPR054505">
    <property type="entry name" value="Myb_DNA-bind_8"/>
</dbReference>
<dbReference type="VEuPathDB" id="FungiDB:SAPIO_CDS8227"/>
<dbReference type="KEGG" id="sapo:SAPIO_CDS8227"/>
<dbReference type="HOGENOM" id="CLU_1741625_0_0_1"/>
<sequence length="150" mass="15854">MDSQDNGTVKSKKGGKGNSAAAGGDAPVISQADARLLVELLVSCGKSGNGVKPDWNHLSEKLDIASGGAAAKRVERLLKRFDYKMSDITGGKMRGGPSPKKTDSATSTPSGRKRKVKQEDDISPSAKRATSVRAIKKEVFEEDDDDAYSA</sequence>
<comment type="caution">
    <text evidence="3">The sequence shown here is derived from an EMBL/GenBank/DDBJ whole genome shotgun (WGS) entry which is preliminary data.</text>
</comment>
<organism evidence="3 4">
    <name type="scientific">Pseudallescheria apiosperma</name>
    <name type="common">Scedosporium apiospermum</name>
    <dbReference type="NCBI Taxonomy" id="563466"/>
    <lineage>
        <taxon>Eukaryota</taxon>
        <taxon>Fungi</taxon>
        <taxon>Dikarya</taxon>
        <taxon>Ascomycota</taxon>
        <taxon>Pezizomycotina</taxon>
        <taxon>Sordariomycetes</taxon>
        <taxon>Hypocreomycetidae</taxon>
        <taxon>Microascales</taxon>
        <taxon>Microascaceae</taxon>
        <taxon>Scedosporium</taxon>
    </lineage>
</organism>
<accession>A0A084FZ61</accession>
<evidence type="ECO:0000313" key="4">
    <source>
        <dbReference type="Proteomes" id="UP000028545"/>
    </source>
</evidence>
<protein>
    <recommendedName>
        <fullName evidence="2">Myb-like DNA-binding domain-containing protein</fullName>
    </recommendedName>
</protein>
<proteinExistence type="predicted"/>
<dbReference type="Proteomes" id="UP000028545">
    <property type="component" value="Unassembled WGS sequence"/>
</dbReference>
<evidence type="ECO:0000256" key="1">
    <source>
        <dbReference type="SAM" id="MobiDB-lite"/>
    </source>
</evidence>
<name>A0A084FZ61_PSEDA</name>
<dbReference type="AlphaFoldDB" id="A0A084FZ61"/>
<dbReference type="OrthoDB" id="5353914at2759"/>
<feature type="region of interest" description="Disordered" evidence="1">
    <location>
        <begin position="1"/>
        <end position="26"/>
    </location>
</feature>
<evidence type="ECO:0000313" key="3">
    <source>
        <dbReference type="EMBL" id="KEZ40373.1"/>
    </source>
</evidence>
<dbReference type="RefSeq" id="XP_016640172.1">
    <property type="nucleotide sequence ID" value="XM_016789909.1"/>
</dbReference>
<gene>
    <name evidence="3" type="ORF">SAPIO_CDS8227</name>
</gene>
<keyword evidence="4" id="KW-1185">Reference proteome</keyword>
<dbReference type="GeneID" id="27727299"/>
<dbReference type="Pfam" id="PF22980">
    <property type="entry name" value="Myb_DNA-bind_8"/>
    <property type="match status" value="1"/>
</dbReference>
<evidence type="ECO:0000259" key="2">
    <source>
        <dbReference type="Pfam" id="PF22980"/>
    </source>
</evidence>
<reference evidence="3 4" key="1">
    <citation type="journal article" date="2014" name="Genome Announc.">
        <title>Draft genome sequence of the pathogenic fungus Scedosporium apiospermum.</title>
        <authorList>
            <person name="Vandeputte P."/>
            <person name="Ghamrawi S."/>
            <person name="Rechenmann M."/>
            <person name="Iltis A."/>
            <person name="Giraud S."/>
            <person name="Fleury M."/>
            <person name="Thornton C."/>
            <person name="Delhaes L."/>
            <person name="Meyer W."/>
            <person name="Papon N."/>
            <person name="Bouchara J.P."/>
        </authorList>
    </citation>
    <scope>NUCLEOTIDE SEQUENCE [LARGE SCALE GENOMIC DNA]</scope>
    <source>
        <strain evidence="3 4">IHEM 14462</strain>
    </source>
</reference>
<feature type="domain" description="Myb-like DNA-binding" evidence="2">
    <location>
        <begin position="38"/>
        <end position="82"/>
    </location>
</feature>
<feature type="region of interest" description="Disordered" evidence="1">
    <location>
        <begin position="87"/>
        <end position="136"/>
    </location>
</feature>